<evidence type="ECO:0000259" key="3">
    <source>
        <dbReference type="Pfam" id="PF01478"/>
    </source>
</evidence>
<sequence length="168" mass="18184">MEWFYAGCCVYLLAAFVSDIRSMKIPNRLTVPVTLAGAAAHLASGGWEGIVFSAAGFAASFSILFLMYIIGAVGAGDVKLFGGIGAWTGFSFGLHVIISSILYAGVIGIIILLLRRDGAKRLRTMVFNLFSFFKLGSLKLVSQEKSLKFPFMLAVLPGFISSWMYMTT</sequence>
<protein>
    <submittedName>
        <fullName evidence="4 5">Prepilin peptidase</fullName>
    </submittedName>
</protein>
<gene>
    <name evidence="4" type="ORF">DFQ00_11938</name>
    <name evidence="5" type="ORF">HUB98_23735</name>
</gene>
<evidence type="ECO:0000313" key="7">
    <source>
        <dbReference type="Proteomes" id="UP000509327"/>
    </source>
</evidence>
<feature type="transmembrane region" description="Helical" evidence="2">
    <location>
        <begin position="149"/>
        <end position="166"/>
    </location>
</feature>
<dbReference type="OrthoDB" id="5508079at2"/>
<comment type="similarity">
    <text evidence="1">Belongs to the peptidase A24 family.</text>
</comment>
<evidence type="ECO:0000313" key="4">
    <source>
        <dbReference type="EMBL" id="PYE45491.1"/>
    </source>
</evidence>
<dbReference type="Gene3D" id="1.20.120.1220">
    <property type="match status" value="1"/>
</dbReference>
<dbReference type="GO" id="GO:0005886">
    <property type="term" value="C:plasma membrane"/>
    <property type="evidence" value="ECO:0007669"/>
    <property type="project" value="TreeGrafter"/>
</dbReference>
<dbReference type="Proteomes" id="UP000247790">
    <property type="component" value="Unassembled WGS sequence"/>
</dbReference>
<dbReference type="EMBL" id="CP054614">
    <property type="protein sequence ID" value="QKS58930.1"/>
    <property type="molecule type" value="Genomic_DNA"/>
</dbReference>
<accession>A0A2V4VHG5</accession>
<keyword evidence="2" id="KW-1133">Transmembrane helix</keyword>
<dbReference type="Pfam" id="PF01478">
    <property type="entry name" value="Peptidase_A24"/>
    <property type="match status" value="1"/>
</dbReference>
<feature type="transmembrane region" description="Helical" evidence="2">
    <location>
        <begin position="90"/>
        <end position="114"/>
    </location>
</feature>
<dbReference type="GO" id="GO:0004190">
    <property type="term" value="F:aspartic-type endopeptidase activity"/>
    <property type="evidence" value="ECO:0007669"/>
    <property type="project" value="InterPro"/>
</dbReference>
<dbReference type="Proteomes" id="UP000509327">
    <property type="component" value="Chromosome"/>
</dbReference>
<evidence type="ECO:0000256" key="1">
    <source>
        <dbReference type="ARBA" id="ARBA00005801"/>
    </source>
</evidence>
<dbReference type="RefSeq" id="WP_110898652.1">
    <property type="nucleotide sequence ID" value="NZ_CP054614.1"/>
</dbReference>
<evidence type="ECO:0000256" key="2">
    <source>
        <dbReference type="SAM" id="Phobius"/>
    </source>
</evidence>
<dbReference type="GO" id="GO:0006465">
    <property type="term" value="P:signal peptide processing"/>
    <property type="evidence" value="ECO:0007669"/>
    <property type="project" value="TreeGrafter"/>
</dbReference>
<name>A0A2V4VHG5_PAEBA</name>
<evidence type="ECO:0000313" key="5">
    <source>
        <dbReference type="EMBL" id="QKS58930.1"/>
    </source>
</evidence>
<reference evidence="4 6" key="1">
    <citation type="submission" date="2018-06" db="EMBL/GenBank/DDBJ databases">
        <title>Genomic Encyclopedia of Type Strains, Phase III (KMG-III): the genomes of soil and plant-associated and newly described type strains.</title>
        <authorList>
            <person name="Whitman W."/>
        </authorList>
    </citation>
    <scope>NUCLEOTIDE SEQUENCE [LARGE SCALE GENOMIC DNA]</scope>
    <source>
        <strain evidence="4 6">CECT 7022</strain>
    </source>
</reference>
<keyword evidence="7" id="KW-1185">Reference proteome</keyword>
<proteinExistence type="inferred from homology"/>
<organism evidence="4 6">
    <name type="scientific">Paenibacillus barcinonensis</name>
    <dbReference type="NCBI Taxonomy" id="198119"/>
    <lineage>
        <taxon>Bacteria</taxon>
        <taxon>Bacillati</taxon>
        <taxon>Bacillota</taxon>
        <taxon>Bacilli</taxon>
        <taxon>Bacillales</taxon>
        <taxon>Paenibacillaceae</taxon>
        <taxon>Paenibacillus</taxon>
    </lineage>
</organism>
<keyword evidence="2" id="KW-0472">Membrane</keyword>
<reference evidence="5 7" key="2">
    <citation type="submission" date="2020-06" db="EMBL/GenBank/DDBJ databases">
        <title>Complete genome of Paenibacillus barcinonensis KACC11450.</title>
        <authorList>
            <person name="Kim M."/>
            <person name="Park Y.-J."/>
            <person name="Shin J.-H."/>
        </authorList>
    </citation>
    <scope>NUCLEOTIDE SEQUENCE [LARGE SCALE GENOMIC DNA]</scope>
    <source>
        <strain evidence="5 7">KACC11450</strain>
    </source>
</reference>
<dbReference type="EMBL" id="QJSW01000019">
    <property type="protein sequence ID" value="PYE45491.1"/>
    <property type="molecule type" value="Genomic_DNA"/>
</dbReference>
<evidence type="ECO:0000313" key="6">
    <source>
        <dbReference type="Proteomes" id="UP000247790"/>
    </source>
</evidence>
<dbReference type="PANTHER" id="PTHR30487">
    <property type="entry name" value="TYPE 4 PREPILIN-LIKE PROTEINS LEADER PEPTIDE-PROCESSING ENZYME"/>
    <property type="match status" value="1"/>
</dbReference>
<feature type="domain" description="Prepilin type IV endopeptidase peptidase" evidence="3">
    <location>
        <begin position="9"/>
        <end position="109"/>
    </location>
</feature>
<keyword evidence="2" id="KW-0812">Transmembrane</keyword>
<dbReference type="PANTHER" id="PTHR30487:SF0">
    <property type="entry name" value="PREPILIN LEADER PEPTIDASE_N-METHYLTRANSFERASE-RELATED"/>
    <property type="match status" value="1"/>
</dbReference>
<dbReference type="AlphaFoldDB" id="A0A2V4VHG5"/>
<dbReference type="InterPro" id="IPR000045">
    <property type="entry name" value="Prepilin_IV_endopep_pep"/>
</dbReference>
<dbReference type="InterPro" id="IPR050882">
    <property type="entry name" value="Prepilin_peptidase/N-MTase"/>
</dbReference>
<feature type="transmembrane region" description="Helical" evidence="2">
    <location>
        <begin position="50"/>
        <end position="70"/>
    </location>
</feature>